<accession>A0ABP4EU58</accession>
<evidence type="ECO:0000313" key="1">
    <source>
        <dbReference type="EMBL" id="GAA1121456.1"/>
    </source>
</evidence>
<protein>
    <recommendedName>
        <fullName evidence="3">DUF4232 domain-containing protein</fullName>
    </recommendedName>
</protein>
<sequence length="162" mass="16956">MCGGLGPGDDVTAELIELQESGSRHTGLIQVTNHLPYSCKLYGPADVRTDGTGGSYTKLTTGVLGDLRFITTRERSMVINPGEPLYHAVSWVSASPAGTDADCTSGSRLVLARNEGKLYLSVPVKDGRFCASSGSGSPQVMLGAQLSVKDQARAQLQSLPTG</sequence>
<gene>
    <name evidence="1" type="ORF">GCM10009663_71300</name>
</gene>
<evidence type="ECO:0000313" key="2">
    <source>
        <dbReference type="Proteomes" id="UP001499987"/>
    </source>
</evidence>
<name>A0ABP4EU58_9ACTN</name>
<dbReference type="EMBL" id="BAAALD010000125">
    <property type="protein sequence ID" value="GAA1121456.1"/>
    <property type="molecule type" value="Genomic_DNA"/>
</dbReference>
<keyword evidence="2" id="KW-1185">Reference proteome</keyword>
<dbReference type="Proteomes" id="UP001499987">
    <property type="component" value="Unassembled WGS sequence"/>
</dbReference>
<evidence type="ECO:0008006" key="3">
    <source>
        <dbReference type="Google" id="ProtNLM"/>
    </source>
</evidence>
<proteinExistence type="predicted"/>
<comment type="caution">
    <text evidence="1">The sequence shown here is derived from an EMBL/GenBank/DDBJ whole genome shotgun (WGS) entry which is preliminary data.</text>
</comment>
<organism evidence="1 2">
    <name type="scientific">Kitasatospora arboriphila</name>
    <dbReference type="NCBI Taxonomy" id="258052"/>
    <lineage>
        <taxon>Bacteria</taxon>
        <taxon>Bacillati</taxon>
        <taxon>Actinomycetota</taxon>
        <taxon>Actinomycetes</taxon>
        <taxon>Kitasatosporales</taxon>
        <taxon>Streptomycetaceae</taxon>
        <taxon>Kitasatospora</taxon>
    </lineage>
</organism>
<reference evidence="2" key="1">
    <citation type="journal article" date="2019" name="Int. J. Syst. Evol. Microbiol.">
        <title>The Global Catalogue of Microorganisms (GCM) 10K type strain sequencing project: providing services to taxonomists for standard genome sequencing and annotation.</title>
        <authorList>
            <consortium name="The Broad Institute Genomics Platform"/>
            <consortium name="The Broad Institute Genome Sequencing Center for Infectious Disease"/>
            <person name="Wu L."/>
            <person name="Ma J."/>
        </authorList>
    </citation>
    <scope>NUCLEOTIDE SEQUENCE [LARGE SCALE GENOMIC DNA]</scope>
    <source>
        <strain evidence="2">JCM 13002</strain>
    </source>
</reference>